<dbReference type="InterPro" id="IPR002575">
    <property type="entry name" value="Aminoglycoside_PTrfase"/>
</dbReference>
<dbReference type="AlphaFoldDB" id="A0A852ZUE8"/>
<dbReference type="Pfam" id="PF01636">
    <property type="entry name" value="APH"/>
    <property type="match status" value="1"/>
</dbReference>
<name>A0A852ZUE8_9ACTN</name>
<gene>
    <name evidence="3" type="ORF">FHU37_001337</name>
</gene>
<dbReference type="Gene3D" id="3.90.1200.10">
    <property type="match status" value="1"/>
</dbReference>
<evidence type="ECO:0000256" key="1">
    <source>
        <dbReference type="SAM" id="MobiDB-lite"/>
    </source>
</evidence>
<evidence type="ECO:0000313" key="4">
    <source>
        <dbReference type="Proteomes" id="UP000567795"/>
    </source>
</evidence>
<sequence>METERHGYHHPRYAPGGPGHPPGPPPDPRERPAAGPGDRAAGGPGEDRGDGFDPLAVLVAADLLDEPAAPAVRRVDDISRSHRVHRVVLRDGRAYVVKRLGGPAREPGRELDAELYVYRMASWLPGVSAAVPEPVMIDELGQVLVLPAAPPHQVFPACLGSRRLPPPVAAGALGRAAAGWHHATEGIHLPRPASRGPLGLPRTPPSAWLVGGAAARALALGVVAAPDLGAALEEGARLWAPRCLVHADLMWDNCLVDAAAPPRVRVIDWELSGYGDPAWDVGCVVAEQVSLAVRAQEHALRSRDPRARQSGPTADILADRPRLLGGLPAAAAPAVAAFAAGYAAALPARPEPDFWYRAVLYAVARLVYFAIGGARWEDAEDCPFAVAHLSAARQLHTTRIRTADALRRKATR</sequence>
<evidence type="ECO:0000259" key="2">
    <source>
        <dbReference type="Pfam" id="PF01636"/>
    </source>
</evidence>
<keyword evidence="4" id="KW-1185">Reference proteome</keyword>
<comment type="caution">
    <text evidence="3">The sequence shown here is derived from an EMBL/GenBank/DDBJ whole genome shotgun (WGS) entry which is preliminary data.</text>
</comment>
<protein>
    <recommendedName>
        <fullName evidence="2">Aminoglycoside phosphotransferase domain-containing protein</fullName>
    </recommendedName>
</protein>
<dbReference type="RefSeq" id="WP_179813291.1">
    <property type="nucleotide sequence ID" value="NZ_JACBZD010000001.1"/>
</dbReference>
<dbReference type="SUPFAM" id="SSF56112">
    <property type="entry name" value="Protein kinase-like (PK-like)"/>
    <property type="match status" value="1"/>
</dbReference>
<evidence type="ECO:0000313" key="3">
    <source>
        <dbReference type="EMBL" id="NYI04394.1"/>
    </source>
</evidence>
<dbReference type="EMBL" id="JACBZD010000001">
    <property type="protein sequence ID" value="NYI04394.1"/>
    <property type="molecule type" value="Genomic_DNA"/>
</dbReference>
<accession>A0A852ZUE8</accession>
<feature type="domain" description="Aminoglycoside phosphotransferase" evidence="2">
    <location>
        <begin position="81"/>
        <end position="290"/>
    </location>
</feature>
<dbReference type="InterPro" id="IPR011009">
    <property type="entry name" value="Kinase-like_dom_sf"/>
</dbReference>
<organism evidence="3 4">
    <name type="scientific">Allostreptomyces psammosilenae</name>
    <dbReference type="NCBI Taxonomy" id="1892865"/>
    <lineage>
        <taxon>Bacteria</taxon>
        <taxon>Bacillati</taxon>
        <taxon>Actinomycetota</taxon>
        <taxon>Actinomycetes</taxon>
        <taxon>Kitasatosporales</taxon>
        <taxon>Streptomycetaceae</taxon>
        <taxon>Allostreptomyces</taxon>
    </lineage>
</organism>
<feature type="region of interest" description="Disordered" evidence="1">
    <location>
        <begin position="1"/>
        <end position="52"/>
    </location>
</feature>
<proteinExistence type="predicted"/>
<dbReference type="Proteomes" id="UP000567795">
    <property type="component" value="Unassembled WGS sequence"/>
</dbReference>
<reference evidence="3 4" key="1">
    <citation type="submission" date="2020-07" db="EMBL/GenBank/DDBJ databases">
        <title>Sequencing the genomes of 1000 actinobacteria strains.</title>
        <authorList>
            <person name="Klenk H.-P."/>
        </authorList>
    </citation>
    <scope>NUCLEOTIDE SEQUENCE [LARGE SCALE GENOMIC DNA]</scope>
    <source>
        <strain evidence="3 4">DSM 42178</strain>
    </source>
</reference>